<feature type="transmembrane region" description="Helical" evidence="3">
    <location>
        <begin position="37"/>
        <end position="57"/>
    </location>
</feature>
<dbReference type="SUPFAM" id="SSF56300">
    <property type="entry name" value="Metallo-dependent phosphatases"/>
    <property type="match status" value="1"/>
</dbReference>
<dbReference type="InterPro" id="IPR029052">
    <property type="entry name" value="Metallo-depent_PP-like"/>
</dbReference>
<dbReference type="RefSeq" id="WP_096408103.1">
    <property type="nucleotide sequence ID" value="NZ_AP014598.1"/>
</dbReference>
<dbReference type="InterPro" id="IPR004843">
    <property type="entry name" value="Calcineurin-like_PHP"/>
</dbReference>
<evidence type="ECO:0000313" key="5">
    <source>
        <dbReference type="EMBL" id="BAU18653.1"/>
    </source>
</evidence>
<dbReference type="Proteomes" id="UP000217431">
    <property type="component" value="Chromosome II"/>
</dbReference>
<evidence type="ECO:0000256" key="2">
    <source>
        <dbReference type="ARBA" id="ARBA00022801"/>
    </source>
</evidence>
<gene>
    <name evidence="5" type="ORF">PIOMA14_II_0148</name>
</gene>
<dbReference type="STRING" id="28131.BWX40_10855"/>
<dbReference type="Gene3D" id="3.60.21.10">
    <property type="match status" value="1"/>
</dbReference>
<dbReference type="PANTHER" id="PTHR31302:SF31">
    <property type="entry name" value="PHOSPHODIESTERASE YAEI"/>
    <property type="match status" value="1"/>
</dbReference>
<keyword evidence="2" id="KW-0378">Hydrolase</keyword>
<accession>A0A0T7ANQ1</accession>
<reference evidence="5 6" key="1">
    <citation type="journal article" date="2016" name="DNA Res.">
        <title>The complete genome sequencing of Prevotella intermedia strain OMA14 and a subsequent fine-scale, intra-species genomic comparison reveal an unusual amplification of conjugative and mobile transposons and identify a novel Prevotella-lineage-specific repeat.</title>
        <authorList>
            <person name="Naito M."/>
            <person name="Ogura Y."/>
            <person name="Itoh T."/>
            <person name="Shoji M."/>
            <person name="Okamoto M."/>
            <person name="Hayashi T."/>
            <person name="Nakayama K."/>
        </authorList>
    </citation>
    <scope>NUCLEOTIDE SEQUENCE [LARGE SCALE GENOMIC DNA]</scope>
    <source>
        <strain evidence="5 6">OMA14</strain>
    </source>
</reference>
<keyword evidence="3" id="KW-1133">Transmembrane helix</keyword>
<name>A0A0T7ANQ1_PREIN</name>
<feature type="domain" description="Calcineurin-like phosphoesterase" evidence="4">
    <location>
        <begin position="152"/>
        <end position="331"/>
    </location>
</feature>
<dbReference type="GO" id="GO:0009245">
    <property type="term" value="P:lipid A biosynthetic process"/>
    <property type="evidence" value="ECO:0007669"/>
    <property type="project" value="TreeGrafter"/>
</dbReference>
<feature type="transmembrane region" description="Helical" evidence="3">
    <location>
        <begin position="69"/>
        <end position="93"/>
    </location>
</feature>
<dbReference type="PANTHER" id="PTHR31302">
    <property type="entry name" value="TRANSMEMBRANE PROTEIN WITH METALLOPHOSPHOESTERASE DOMAIN-RELATED"/>
    <property type="match status" value="1"/>
</dbReference>
<evidence type="ECO:0000259" key="4">
    <source>
        <dbReference type="Pfam" id="PF00149"/>
    </source>
</evidence>
<dbReference type="EMBL" id="AP014598">
    <property type="protein sequence ID" value="BAU18653.1"/>
    <property type="molecule type" value="Genomic_DNA"/>
</dbReference>
<dbReference type="GO" id="GO:0008758">
    <property type="term" value="F:UDP-2,3-diacylglucosamine hydrolase activity"/>
    <property type="evidence" value="ECO:0007669"/>
    <property type="project" value="TreeGrafter"/>
</dbReference>
<dbReference type="Pfam" id="PF00149">
    <property type="entry name" value="Metallophos"/>
    <property type="match status" value="1"/>
</dbReference>
<evidence type="ECO:0000313" key="6">
    <source>
        <dbReference type="Proteomes" id="UP000217431"/>
    </source>
</evidence>
<organism evidence="5 6">
    <name type="scientific">Prevotella intermedia</name>
    <dbReference type="NCBI Taxonomy" id="28131"/>
    <lineage>
        <taxon>Bacteria</taxon>
        <taxon>Pseudomonadati</taxon>
        <taxon>Bacteroidota</taxon>
        <taxon>Bacteroidia</taxon>
        <taxon>Bacteroidales</taxon>
        <taxon>Prevotellaceae</taxon>
        <taxon>Prevotella</taxon>
    </lineage>
</organism>
<dbReference type="GO" id="GO:0046872">
    <property type="term" value="F:metal ion binding"/>
    <property type="evidence" value="ECO:0007669"/>
    <property type="project" value="UniProtKB-KW"/>
</dbReference>
<dbReference type="AlphaFoldDB" id="A0A0T7ANQ1"/>
<protein>
    <submittedName>
        <fullName evidence="5">Putative Ser/Thr phosphatase family protein</fullName>
    </submittedName>
</protein>
<keyword evidence="3" id="KW-0812">Transmembrane</keyword>
<dbReference type="GO" id="GO:0016020">
    <property type="term" value="C:membrane"/>
    <property type="evidence" value="ECO:0007669"/>
    <property type="project" value="GOC"/>
</dbReference>
<feature type="transmembrane region" description="Helical" evidence="3">
    <location>
        <begin position="105"/>
        <end position="129"/>
    </location>
</feature>
<sequence length="391" mass="44184">MIARIAIPLLLVIVLSDVYIDAHYFRKRIRLSWQQRLAWWIPTIFLVIYTCVLASIRNFAPSNLTWLNTYLFLLGAFVGPKTIFGICSLIGWIVRKTIIRTRRNYGHYVGVAVGSVALSTYMFGLTYGFSQIRVRHETLTVPNLPKSFDGYRIIHVSDLHVGSFKGWRKGILENEMDSIRSIKADQIVFTGDLQNMRPDEILLFAPLLKSSMKGTIAVAGNHDYAEYVDVTPEEEKKQVALFADIVRNKLGWTLLNNSNKIIRRGNDSIVIAGAENDGKPPFPQKADYKQTLKGVKPNAFVIMLQHDPSAWRRHILPQNLAQITLCGHTHAGQMEIFGFRPTQLKEKNDYGVYRSGDHILNVTAGLGGFAPFRLNMPNEIVVITLRAATTK</sequence>
<evidence type="ECO:0000256" key="3">
    <source>
        <dbReference type="SAM" id="Phobius"/>
    </source>
</evidence>
<keyword evidence="3" id="KW-0472">Membrane</keyword>
<keyword evidence="1" id="KW-0479">Metal-binding</keyword>
<proteinExistence type="predicted"/>
<dbReference type="InterPro" id="IPR051158">
    <property type="entry name" value="Metallophosphoesterase_sf"/>
</dbReference>
<feature type="transmembrane region" description="Helical" evidence="3">
    <location>
        <begin position="6"/>
        <end position="25"/>
    </location>
</feature>
<evidence type="ECO:0000256" key="1">
    <source>
        <dbReference type="ARBA" id="ARBA00022723"/>
    </source>
</evidence>